<protein>
    <submittedName>
        <fullName evidence="1">Uncharacterized protein</fullName>
    </submittedName>
</protein>
<evidence type="ECO:0000313" key="2">
    <source>
        <dbReference type="Proteomes" id="UP000001075"/>
    </source>
</evidence>
<dbReference type="Proteomes" id="UP000001075">
    <property type="component" value="Unassembled WGS sequence"/>
</dbReference>
<dbReference type="AlphaFoldDB" id="G3IAT4"/>
<dbReference type="InParanoid" id="G3IAT4"/>
<proteinExistence type="predicted"/>
<organism evidence="1 2">
    <name type="scientific">Cricetulus griseus</name>
    <name type="common">Chinese hamster</name>
    <name type="synonym">Cricetulus barabensis griseus</name>
    <dbReference type="NCBI Taxonomy" id="10029"/>
    <lineage>
        <taxon>Eukaryota</taxon>
        <taxon>Metazoa</taxon>
        <taxon>Chordata</taxon>
        <taxon>Craniata</taxon>
        <taxon>Vertebrata</taxon>
        <taxon>Euteleostomi</taxon>
        <taxon>Mammalia</taxon>
        <taxon>Eutheria</taxon>
        <taxon>Euarchontoglires</taxon>
        <taxon>Glires</taxon>
        <taxon>Rodentia</taxon>
        <taxon>Myomorpha</taxon>
        <taxon>Muroidea</taxon>
        <taxon>Cricetidae</taxon>
        <taxon>Cricetinae</taxon>
        <taxon>Cricetulus</taxon>
    </lineage>
</organism>
<evidence type="ECO:0000313" key="1">
    <source>
        <dbReference type="EMBL" id="EGW13024.1"/>
    </source>
</evidence>
<accession>G3IAT4</accession>
<sequence>MLKRQLQKTIWGLVKRQHRSIEITFQVGNKKNYVPSERCSQLDSNEPFIKLKQEQPAY</sequence>
<name>G3IAT4_CRIGR</name>
<reference evidence="2" key="1">
    <citation type="journal article" date="2011" name="Nat. Biotechnol.">
        <title>The genomic sequence of the Chinese hamster ovary (CHO)-K1 cell line.</title>
        <authorList>
            <person name="Xu X."/>
            <person name="Nagarajan H."/>
            <person name="Lewis N.E."/>
            <person name="Pan S."/>
            <person name="Cai Z."/>
            <person name="Liu X."/>
            <person name="Chen W."/>
            <person name="Xie M."/>
            <person name="Wang W."/>
            <person name="Hammond S."/>
            <person name="Andersen M.R."/>
            <person name="Neff N."/>
            <person name="Passarelli B."/>
            <person name="Koh W."/>
            <person name="Fan H.C."/>
            <person name="Wang J."/>
            <person name="Gui Y."/>
            <person name="Lee K.H."/>
            <person name="Betenbaugh M.J."/>
            <person name="Quake S.R."/>
            <person name="Famili I."/>
            <person name="Palsson B.O."/>
            <person name="Wang J."/>
        </authorList>
    </citation>
    <scope>NUCLEOTIDE SEQUENCE [LARGE SCALE GENOMIC DNA]</scope>
    <source>
        <strain evidence="2">CHO K1 cell line</strain>
    </source>
</reference>
<gene>
    <name evidence="1" type="ORF">I79_020714</name>
</gene>
<dbReference type="EMBL" id="JH001751">
    <property type="protein sequence ID" value="EGW13024.1"/>
    <property type="molecule type" value="Genomic_DNA"/>
</dbReference>